<dbReference type="RefSeq" id="WP_142455596.1">
    <property type="nucleotide sequence ID" value="NZ_FXTP01000015.1"/>
</dbReference>
<evidence type="ECO:0000256" key="1">
    <source>
        <dbReference type="ARBA" id="ARBA00008857"/>
    </source>
</evidence>
<dbReference type="PROSITE" id="PS51898">
    <property type="entry name" value="TYR_RECOMBINASE"/>
    <property type="match status" value="1"/>
</dbReference>
<evidence type="ECO:0000313" key="6">
    <source>
        <dbReference type="Proteomes" id="UP000317557"/>
    </source>
</evidence>
<protein>
    <submittedName>
        <fullName evidence="5">Site-specific recombinase XerD</fullName>
    </submittedName>
</protein>
<dbReference type="GO" id="GO:0006310">
    <property type="term" value="P:DNA recombination"/>
    <property type="evidence" value="ECO:0007669"/>
    <property type="project" value="UniProtKB-KW"/>
</dbReference>
<feature type="domain" description="Tyr recombinase" evidence="4">
    <location>
        <begin position="208"/>
        <end position="404"/>
    </location>
</feature>
<dbReference type="PANTHER" id="PTHR30349:SF64">
    <property type="entry name" value="PROPHAGE INTEGRASE INTD-RELATED"/>
    <property type="match status" value="1"/>
</dbReference>
<keyword evidence="2" id="KW-0238">DNA-binding</keyword>
<keyword evidence="3" id="KW-0233">DNA recombination</keyword>
<dbReference type="InterPro" id="IPR013762">
    <property type="entry name" value="Integrase-like_cat_sf"/>
</dbReference>
<dbReference type="EMBL" id="FXTP01000015">
    <property type="protein sequence ID" value="SMO91040.1"/>
    <property type="molecule type" value="Genomic_DNA"/>
</dbReference>
<name>A0A521F697_9BACT</name>
<dbReference type="PANTHER" id="PTHR30349">
    <property type="entry name" value="PHAGE INTEGRASE-RELATED"/>
    <property type="match status" value="1"/>
</dbReference>
<dbReference type="InterPro" id="IPR025269">
    <property type="entry name" value="SAM-like_dom"/>
</dbReference>
<dbReference type="Pfam" id="PF17293">
    <property type="entry name" value="Arm-DNA-bind_5"/>
    <property type="match status" value="1"/>
</dbReference>
<dbReference type="Gene3D" id="1.10.443.10">
    <property type="entry name" value="Intergrase catalytic core"/>
    <property type="match status" value="1"/>
</dbReference>
<gene>
    <name evidence="5" type="ORF">SAMN06265219_11528</name>
</gene>
<evidence type="ECO:0000256" key="2">
    <source>
        <dbReference type="ARBA" id="ARBA00023125"/>
    </source>
</evidence>
<keyword evidence="6" id="KW-1185">Reference proteome</keyword>
<dbReference type="GO" id="GO:0015074">
    <property type="term" value="P:DNA integration"/>
    <property type="evidence" value="ECO:0007669"/>
    <property type="project" value="InterPro"/>
</dbReference>
<dbReference type="InterPro" id="IPR035386">
    <property type="entry name" value="Arm-DNA-bind_5"/>
</dbReference>
<reference evidence="5 6" key="1">
    <citation type="submission" date="2017-05" db="EMBL/GenBank/DDBJ databases">
        <authorList>
            <person name="Varghese N."/>
            <person name="Submissions S."/>
        </authorList>
    </citation>
    <scope>NUCLEOTIDE SEQUENCE [LARGE SCALE GENOMIC DNA]</scope>
    <source>
        <strain evidence="5 6">DSM 21985</strain>
    </source>
</reference>
<dbReference type="CDD" id="cd01185">
    <property type="entry name" value="INTN1_C_like"/>
    <property type="match status" value="1"/>
</dbReference>
<dbReference type="InterPro" id="IPR011010">
    <property type="entry name" value="DNA_brk_join_enz"/>
</dbReference>
<dbReference type="InterPro" id="IPR050090">
    <property type="entry name" value="Tyrosine_recombinase_XerCD"/>
</dbReference>
<evidence type="ECO:0000313" key="5">
    <source>
        <dbReference type="EMBL" id="SMO91040.1"/>
    </source>
</evidence>
<dbReference type="Pfam" id="PF13102">
    <property type="entry name" value="Phage_int_SAM_5"/>
    <property type="match status" value="1"/>
</dbReference>
<proteinExistence type="inferred from homology"/>
<dbReference type="InterPro" id="IPR010998">
    <property type="entry name" value="Integrase_recombinase_N"/>
</dbReference>
<dbReference type="AlphaFoldDB" id="A0A521F697"/>
<dbReference type="Proteomes" id="UP000317557">
    <property type="component" value="Unassembled WGS sequence"/>
</dbReference>
<evidence type="ECO:0000259" key="4">
    <source>
        <dbReference type="PROSITE" id="PS51898"/>
    </source>
</evidence>
<organism evidence="5 6">
    <name type="scientific">Gracilimonas mengyeensis</name>
    <dbReference type="NCBI Taxonomy" id="1302730"/>
    <lineage>
        <taxon>Bacteria</taxon>
        <taxon>Pseudomonadati</taxon>
        <taxon>Balneolota</taxon>
        <taxon>Balneolia</taxon>
        <taxon>Balneolales</taxon>
        <taxon>Balneolaceae</taxon>
        <taxon>Gracilimonas</taxon>
    </lineage>
</organism>
<evidence type="ECO:0000256" key="3">
    <source>
        <dbReference type="ARBA" id="ARBA00023172"/>
    </source>
</evidence>
<dbReference type="InterPro" id="IPR002104">
    <property type="entry name" value="Integrase_catalytic"/>
</dbReference>
<dbReference type="Pfam" id="PF00589">
    <property type="entry name" value="Phage_integrase"/>
    <property type="match status" value="1"/>
</dbReference>
<comment type="similarity">
    <text evidence="1">Belongs to the 'phage' integrase family.</text>
</comment>
<dbReference type="GO" id="GO:0003677">
    <property type="term" value="F:DNA binding"/>
    <property type="evidence" value="ECO:0007669"/>
    <property type="project" value="UniProtKB-KW"/>
</dbReference>
<dbReference type="Gene3D" id="1.10.150.130">
    <property type="match status" value="1"/>
</dbReference>
<dbReference type="SUPFAM" id="SSF56349">
    <property type="entry name" value="DNA breaking-rejoining enzymes"/>
    <property type="match status" value="1"/>
</dbReference>
<accession>A0A521F697</accession>
<sequence length="408" mass="47888">MATSFHLYLRTDFQKKNGEYPIYLRITNNRKHKYISTGVSVKKKHWNPEAEEVRRNHDTYKTLNEMLELKISEARRVQTELRRNGHETAKAIRQRIKITQKADFFELGEQLLEELEANKKYYASKTLKVVLKKFEEFEGERSLPLKLIDGGYLEKFENHLRTEYGNSDSTINKNFEPIRKIIYRALKSHLMANDPFKEYEVPTRSRAKQKVKLTFEQIQDIEALKLEPCSWEWHVRNAFLFSFYSGGIRFGDICGLQWQNVKNGKLSYQMNKNEKPFSTELNEYQKDILNRYSGASDEYIFPFLNSHKDYSDPVELRRAISSNNVRVNGKKEEGAETGLKLIAKMAGIDENISFHVSRHSFAQYAVSEKGLDVYELMQTLRHSKIETTQSYLKSLNEELADKAMKKVF</sequence>
<dbReference type="OrthoDB" id="892893at2"/>